<keyword evidence="2" id="KW-1185">Reference proteome</keyword>
<reference evidence="1 2" key="1">
    <citation type="submission" date="2016-04" db="EMBL/GenBank/DDBJ databases">
        <title>The genome of Intoshia linei affirms orthonectids as highly simplified spiralians.</title>
        <authorList>
            <person name="Mikhailov K.V."/>
            <person name="Slusarev G.S."/>
            <person name="Nikitin M.A."/>
            <person name="Logacheva M.D."/>
            <person name="Penin A."/>
            <person name="Aleoshin V."/>
            <person name="Panchin Y.V."/>
        </authorList>
    </citation>
    <scope>NUCLEOTIDE SEQUENCE [LARGE SCALE GENOMIC DNA]</scope>
    <source>
        <strain evidence="1">Intl2013</strain>
        <tissue evidence="1">Whole animal</tissue>
    </source>
</reference>
<dbReference type="GO" id="GO:0008374">
    <property type="term" value="F:O-acyltransferase activity"/>
    <property type="evidence" value="ECO:0007669"/>
    <property type="project" value="InterPro"/>
</dbReference>
<protein>
    <submittedName>
        <fullName evidence="1">Uncharacterized protein</fullName>
    </submittedName>
</protein>
<evidence type="ECO:0000313" key="1">
    <source>
        <dbReference type="EMBL" id="OAF68040.1"/>
    </source>
</evidence>
<dbReference type="GO" id="GO:0006629">
    <property type="term" value="P:lipid metabolic process"/>
    <property type="evidence" value="ECO:0007669"/>
    <property type="project" value="InterPro"/>
</dbReference>
<dbReference type="Proteomes" id="UP000078046">
    <property type="component" value="Unassembled WGS sequence"/>
</dbReference>
<proteinExistence type="predicted"/>
<dbReference type="EMBL" id="LWCA01000525">
    <property type="protein sequence ID" value="OAF68040.1"/>
    <property type="molecule type" value="Genomic_DNA"/>
</dbReference>
<organism evidence="1 2">
    <name type="scientific">Intoshia linei</name>
    <dbReference type="NCBI Taxonomy" id="1819745"/>
    <lineage>
        <taxon>Eukaryota</taxon>
        <taxon>Metazoa</taxon>
        <taxon>Spiralia</taxon>
        <taxon>Lophotrochozoa</taxon>
        <taxon>Mesozoa</taxon>
        <taxon>Orthonectida</taxon>
        <taxon>Rhopaluridae</taxon>
        <taxon>Intoshia</taxon>
    </lineage>
</organism>
<dbReference type="InterPro" id="IPR003386">
    <property type="entry name" value="LACT/PDAT_acylTrfase"/>
</dbReference>
<sequence length="147" mass="17409">MLYVLPKLYGWGNNTLIQAGKEEYNLNNMEKLFNDLNDSESYLRYTSIIKYVQYYPPRNVTTHCIYSYGIKTTNKIIFKSKKFTKIKRIEYGDGDGTVNLVSLSFCKKSKNPNLLYKLFKKKPHIDIIKSKKFIDYIIEHTQFHTQN</sequence>
<dbReference type="AlphaFoldDB" id="A0A177B1Q5"/>
<accession>A0A177B1Q5</accession>
<gene>
    <name evidence="1" type="ORF">A3Q56_04214</name>
</gene>
<dbReference type="Pfam" id="PF02450">
    <property type="entry name" value="LCAT"/>
    <property type="match status" value="1"/>
</dbReference>
<dbReference type="OrthoDB" id="190846at2759"/>
<name>A0A177B1Q5_9BILA</name>
<comment type="caution">
    <text evidence="1">The sequence shown here is derived from an EMBL/GenBank/DDBJ whole genome shotgun (WGS) entry which is preliminary data.</text>
</comment>
<evidence type="ECO:0000313" key="2">
    <source>
        <dbReference type="Proteomes" id="UP000078046"/>
    </source>
</evidence>